<organism evidence="2 3">
    <name type="scientific">Biomphalaria pfeifferi</name>
    <name type="common">Bloodfluke planorb</name>
    <name type="synonym">Freshwater snail</name>
    <dbReference type="NCBI Taxonomy" id="112525"/>
    <lineage>
        <taxon>Eukaryota</taxon>
        <taxon>Metazoa</taxon>
        <taxon>Spiralia</taxon>
        <taxon>Lophotrochozoa</taxon>
        <taxon>Mollusca</taxon>
        <taxon>Gastropoda</taxon>
        <taxon>Heterobranchia</taxon>
        <taxon>Euthyneura</taxon>
        <taxon>Panpulmonata</taxon>
        <taxon>Hygrophila</taxon>
        <taxon>Lymnaeoidea</taxon>
        <taxon>Planorbidae</taxon>
        <taxon>Biomphalaria</taxon>
    </lineage>
</organism>
<dbReference type="AlphaFoldDB" id="A0AAD8FE87"/>
<evidence type="ECO:0008006" key="4">
    <source>
        <dbReference type="Google" id="ProtNLM"/>
    </source>
</evidence>
<protein>
    <recommendedName>
        <fullName evidence="4">SEA domain-containing protein</fullName>
    </recommendedName>
</protein>
<gene>
    <name evidence="1" type="ORF">Bpfe_010512</name>
    <name evidence="2" type="ORF">Bpfe_010517</name>
</gene>
<reference evidence="2" key="2">
    <citation type="submission" date="2023-04" db="EMBL/GenBank/DDBJ databases">
        <authorList>
            <person name="Bu L."/>
            <person name="Lu L."/>
            <person name="Laidemitt M.R."/>
            <person name="Zhang S.M."/>
            <person name="Mutuku M."/>
            <person name="Mkoji G."/>
            <person name="Steinauer M."/>
            <person name="Loker E.S."/>
        </authorList>
    </citation>
    <scope>NUCLEOTIDE SEQUENCE</scope>
    <source>
        <strain evidence="2">KasaAsao</strain>
        <tissue evidence="2">Whole Snail</tissue>
    </source>
</reference>
<sequence length="57" mass="6777">IMLKNVSIRINYTAKNVNLSDQSSESYMKLKSQLEATIKRIMREKIKDLYSVEIFYM</sequence>
<name>A0AAD8FE87_BIOPF</name>
<feature type="non-terminal residue" evidence="2">
    <location>
        <position position="57"/>
    </location>
</feature>
<proteinExistence type="predicted"/>
<comment type="caution">
    <text evidence="2">The sequence shown here is derived from an EMBL/GenBank/DDBJ whole genome shotgun (WGS) entry which is preliminary data.</text>
</comment>
<feature type="non-terminal residue" evidence="2">
    <location>
        <position position="1"/>
    </location>
</feature>
<evidence type="ECO:0000313" key="1">
    <source>
        <dbReference type="EMBL" id="KAK0059984.1"/>
    </source>
</evidence>
<dbReference type="EMBL" id="JASAOG010000038">
    <property type="protein sequence ID" value="KAK0059989.1"/>
    <property type="molecule type" value="Genomic_DNA"/>
</dbReference>
<reference evidence="2" key="1">
    <citation type="journal article" date="2023" name="PLoS Negl. Trop. Dis.">
        <title>A genome sequence for Biomphalaria pfeifferi, the major vector snail for the human-infecting parasite Schistosoma mansoni.</title>
        <authorList>
            <person name="Bu L."/>
            <person name="Lu L."/>
            <person name="Laidemitt M.R."/>
            <person name="Zhang S.M."/>
            <person name="Mutuku M."/>
            <person name="Mkoji G."/>
            <person name="Steinauer M."/>
            <person name="Loker E.S."/>
        </authorList>
    </citation>
    <scope>NUCLEOTIDE SEQUENCE</scope>
    <source>
        <strain evidence="2">KasaAsao</strain>
    </source>
</reference>
<evidence type="ECO:0000313" key="2">
    <source>
        <dbReference type="EMBL" id="KAK0059989.1"/>
    </source>
</evidence>
<keyword evidence="3" id="KW-1185">Reference proteome</keyword>
<evidence type="ECO:0000313" key="3">
    <source>
        <dbReference type="Proteomes" id="UP001233172"/>
    </source>
</evidence>
<dbReference type="EMBL" id="JASAOG010000038">
    <property type="protein sequence ID" value="KAK0059984.1"/>
    <property type="molecule type" value="Genomic_DNA"/>
</dbReference>
<dbReference type="Proteomes" id="UP001233172">
    <property type="component" value="Unassembled WGS sequence"/>
</dbReference>
<accession>A0AAD8FE87</accession>